<organism evidence="1 2">
    <name type="scientific">Ensete ventricosum</name>
    <name type="common">Abyssinian banana</name>
    <name type="synonym">Musa ensete</name>
    <dbReference type="NCBI Taxonomy" id="4639"/>
    <lineage>
        <taxon>Eukaryota</taxon>
        <taxon>Viridiplantae</taxon>
        <taxon>Streptophyta</taxon>
        <taxon>Embryophyta</taxon>
        <taxon>Tracheophyta</taxon>
        <taxon>Spermatophyta</taxon>
        <taxon>Magnoliopsida</taxon>
        <taxon>Liliopsida</taxon>
        <taxon>Zingiberales</taxon>
        <taxon>Musaceae</taxon>
        <taxon>Ensete</taxon>
    </lineage>
</organism>
<reference evidence="1 2" key="1">
    <citation type="journal article" date="2014" name="Agronomy (Basel)">
        <title>A Draft Genome Sequence for Ensete ventricosum, the Drought-Tolerant Tree Against Hunger.</title>
        <authorList>
            <person name="Harrison J."/>
            <person name="Moore K.A."/>
            <person name="Paszkiewicz K."/>
            <person name="Jones T."/>
            <person name="Grant M."/>
            <person name="Ambacheew D."/>
            <person name="Muzemil S."/>
            <person name="Studholme D.J."/>
        </authorList>
    </citation>
    <scope>NUCLEOTIDE SEQUENCE [LARGE SCALE GENOMIC DNA]</scope>
</reference>
<protein>
    <submittedName>
        <fullName evidence="1">Uncharacterized protein</fullName>
    </submittedName>
</protein>
<comment type="caution">
    <text evidence="1">The sequence shown here is derived from an EMBL/GenBank/DDBJ whole genome shotgun (WGS) entry which is preliminary data.</text>
</comment>
<evidence type="ECO:0000313" key="1">
    <source>
        <dbReference type="EMBL" id="RRT54806.1"/>
    </source>
</evidence>
<accession>A0A426YST1</accession>
<sequence>MKSPFFPGRVIRRWCPQLESCRPCMLGRCWDYLARPSDAQVSIFVAGELVAGKNTRSTAVLSSVVYACIYLFVLFNEFPLNKYQRLVDAITLDSWSCVRKILFAAHLETEHYHTSSSEYLSSL</sequence>
<dbReference type="EMBL" id="AMZH03010411">
    <property type="protein sequence ID" value="RRT54806.1"/>
    <property type="molecule type" value="Genomic_DNA"/>
</dbReference>
<gene>
    <name evidence="1" type="ORF">B296_00048900</name>
</gene>
<dbReference type="Proteomes" id="UP000287651">
    <property type="component" value="Unassembled WGS sequence"/>
</dbReference>
<dbReference type="AlphaFoldDB" id="A0A426YST1"/>
<evidence type="ECO:0000313" key="2">
    <source>
        <dbReference type="Proteomes" id="UP000287651"/>
    </source>
</evidence>
<name>A0A426YST1_ENSVE</name>
<proteinExistence type="predicted"/>